<comment type="caution">
    <text evidence="1">The sequence shown here is derived from an EMBL/GenBank/DDBJ whole genome shotgun (WGS) entry which is preliminary data.</text>
</comment>
<protein>
    <submittedName>
        <fullName evidence="1">Uncharacterized protein</fullName>
    </submittedName>
</protein>
<keyword evidence="2" id="KW-1185">Reference proteome</keyword>
<gene>
    <name evidence="1" type="ORF">L6164_037357</name>
</gene>
<reference evidence="1 2" key="1">
    <citation type="journal article" date="2022" name="DNA Res.">
        <title>Chromosomal-level genome assembly of the orchid tree Bauhinia variegata (Leguminosae; Cercidoideae) supports the allotetraploid origin hypothesis of Bauhinia.</title>
        <authorList>
            <person name="Zhong Y."/>
            <person name="Chen Y."/>
            <person name="Zheng D."/>
            <person name="Pang J."/>
            <person name="Liu Y."/>
            <person name="Luo S."/>
            <person name="Meng S."/>
            <person name="Qian L."/>
            <person name="Wei D."/>
            <person name="Dai S."/>
            <person name="Zhou R."/>
        </authorList>
    </citation>
    <scope>NUCLEOTIDE SEQUENCE [LARGE SCALE GENOMIC DNA]</scope>
    <source>
        <strain evidence="1">BV-YZ2020</strain>
    </source>
</reference>
<organism evidence="1 2">
    <name type="scientific">Bauhinia variegata</name>
    <name type="common">Purple orchid tree</name>
    <name type="synonym">Phanera variegata</name>
    <dbReference type="NCBI Taxonomy" id="167791"/>
    <lineage>
        <taxon>Eukaryota</taxon>
        <taxon>Viridiplantae</taxon>
        <taxon>Streptophyta</taxon>
        <taxon>Embryophyta</taxon>
        <taxon>Tracheophyta</taxon>
        <taxon>Spermatophyta</taxon>
        <taxon>Magnoliopsida</taxon>
        <taxon>eudicotyledons</taxon>
        <taxon>Gunneridae</taxon>
        <taxon>Pentapetalae</taxon>
        <taxon>rosids</taxon>
        <taxon>fabids</taxon>
        <taxon>Fabales</taxon>
        <taxon>Fabaceae</taxon>
        <taxon>Cercidoideae</taxon>
        <taxon>Cercideae</taxon>
        <taxon>Bauhiniinae</taxon>
        <taxon>Bauhinia</taxon>
    </lineage>
</organism>
<proteinExistence type="predicted"/>
<evidence type="ECO:0000313" key="2">
    <source>
        <dbReference type="Proteomes" id="UP000828941"/>
    </source>
</evidence>
<accession>A0ACB9KJR4</accession>
<sequence>MVRWQKGSYEKAFAQHERHYKNKKEKLEKWKDSLQKIANFSGFVSTDYSSEDGLVQDIVIRFKTIKERVKNVCPNLEKLVGISENYRTIELSMGIGSKQVRVIGIWGMGGIGKTTIAEVAFVEHYSQFETSGLNSLKMRALITISHSNTIEMHELIREMGRGIVVEESLGNPECQSRLWDAKEIWDVLKSNKGTDKIEGMVFDMSQIKYLNLPLSVDTFTKMSRLRLLIIHNQRDENLNFPHGLQSLPDSLRYIEWYRYPLHSLPPAFCLDKLVKISMWDSSLQELWKGIQDLANLKRLDLTGSKNLIELPDFSRALKLEDVDLRGCRSLRDVHPSILCLQNLVTLLLDGCNSLQRLESSVHLGSLSNLGIWGCKSVKKFSVTSEKMEVLHLDEMDIVELSSSIGQLNKLRNLYITNCSQLKNLPNQLCSLKSLYRLHLSDCQQVDTSNLGIILDGLRSLCILTLRNCYNLEKVPDNIILLSH</sequence>
<evidence type="ECO:0000313" key="1">
    <source>
        <dbReference type="EMBL" id="KAI4297468.1"/>
    </source>
</evidence>
<dbReference type="Proteomes" id="UP000828941">
    <property type="component" value="Chromosome 14"/>
</dbReference>
<dbReference type="EMBL" id="CM039439">
    <property type="protein sequence ID" value="KAI4297468.1"/>
    <property type="molecule type" value="Genomic_DNA"/>
</dbReference>
<name>A0ACB9KJR4_BAUVA</name>